<evidence type="ECO:0000313" key="5">
    <source>
        <dbReference type="EMBL" id="CAB4744929.1"/>
    </source>
</evidence>
<dbReference type="Gene3D" id="3.40.50.10300">
    <property type="entry name" value="CoaB-like"/>
    <property type="match status" value="1"/>
</dbReference>
<keyword evidence="2" id="KW-0456">Lyase</keyword>
<dbReference type="Pfam" id="PF02441">
    <property type="entry name" value="Flavoprotein"/>
    <property type="match status" value="1"/>
</dbReference>
<dbReference type="InterPro" id="IPR005252">
    <property type="entry name" value="CoaBC"/>
</dbReference>
<evidence type="ECO:0000256" key="1">
    <source>
        <dbReference type="ARBA" id="ARBA00022793"/>
    </source>
</evidence>
<dbReference type="EMBL" id="CAEZZG010000001">
    <property type="protein sequence ID" value="CAB4744929.1"/>
    <property type="molecule type" value="Genomic_DNA"/>
</dbReference>
<dbReference type="GO" id="GO:0004632">
    <property type="term" value="F:phosphopantothenate--cysteine ligase activity"/>
    <property type="evidence" value="ECO:0007669"/>
    <property type="project" value="InterPro"/>
</dbReference>
<reference evidence="5" key="1">
    <citation type="submission" date="2020-05" db="EMBL/GenBank/DDBJ databases">
        <authorList>
            <person name="Chiriac C."/>
            <person name="Salcher M."/>
            <person name="Ghai R."/>
            <person name="Kavagutti S V."/>
        </authorList>
    </citation>
    <scope>NUCLEOTIDE SEQUENCE</scope>
</reference>
<dbReference type="SUPFAM" id="SSF52507">
    <property type="entry name" value="Homo-oligomeric flavin-containing Cys decarboxylases, HFCD"/>
    <property type="match status" value="1"/>
</dbReference>
<feature type="domain" description="DNA/pantothenate metabolism flavoprotein C-terminal" evidence="4">
    <location>
        <begin position="185"/>
        <end position="391"/>
    </location>
</feature>
<dbReference type="InterPro" id="IPR036551">
    <property type="entry name" value="Flavin_trans-like"/>
</dbReference>
<evidence type="ECO:0000259" key="3">
    <source>
        <dbReference type="Pfam" id="PF02441"/>
    </source>
</evidence>
<name>A0A6J6TF72_9ZZZZ</name>
<dbReference type="GO" id="GO:0015937">
    <property type="term" value="P:coenzyme A biosynthetic process"/>
    <property type="evidence" value="ECO:0007669"/>
    <property type="project" value="InterPro"/>
</dbReference>
<protein>
    <submittedName>
        <fullName evidence="5">Unannotated protein</fullName>
    </submittedName>
</protein>
<dbReference type="NCBIfam" id="TIGR00521">
    <property type="entry name" value="coaBC_dfp"/>
    <property type="match status" value="1"/>
</dbReference>
<feature type="domain" description="Flavoprotein" evidence="3">
    <location>
        <begin position="7"/>
        <end position="173"/>
    </location>
</feature>
<dbReference type="HAMAP" id="MF_02225">
    <property type="entry name" value="CoaBC"/>
    <property type="match status" value="1"/>
</dbReference>
<dbReference type="Gene3D" id="3.40.50.1950">
    <property type="entry name" value="Flavin prenyltransferase-like"/>
    <property type="match status" value="1"/>
</dbReference>
<keyword evidence="1" id="KW-0210">Decarboxylase</keyword>
<dbReference type="GO" id="GO:0071513">
    <property type="term" value="C:phosphopantothenoylcysteine decarboxylase complex"/>
    <property type="evidence" value="ECO:0007669"/>
    <property type="project" value="TreeGrafter"/>
</dbReference>
<dbReference type="Pfam" id="PF04127">
    <property type="entry name" value="DFP"/>
    <property type="match status" value="1"/>
</dbReference>
<dbReference type="PANTHER" id="PTHR14359:SF6">
    <property type="entry name" value="PHOSPHOPANTOTHENOYLCYSTEINE DECARBOXYLASE"/>
    <property type="match status" value="1"/>
</dbReference>
<evidence type="ECO:0000256" key="2">
    <source>
        <dbReference type="ARBA" id="ARBA00023239"/>
    </source>
</evidence>
<dbReference type="GO" id="GO:0004633">
    <property type="term" value="F:phosphopantothenoylcysteine decarboxylase activity"/>
    <property type="evidence" value="ECO:0007669"/>
    <property type="project" value="InterPro"/>
</dbReference>
<dbReference type="InterPro" id="IPR007085">
    <property type="entry name" value="DNA/pantothenate-metab_flavo_C"/>
</dbReference>
<dbReference type="GO" id="GO:0010181">
    <property type="term" value="F:FMN binding"/>
    <property type="evidence" value="ECO:0007669"/>
    <property type="project" value="InterPro"/>
</dbReference>
<dbReference type="PANTHER" id="PTHR14359">
    <property type="entry name" value="HOMO-OLIGOMERIC FLAVIN CONTAINING CYS DECARBOXYLASE FAMILY"/>
    <property type="match status" value="1"/>
</dbReference>
<proteinExistence type="inferred from homology"/>
<dbReference type="InterPro" id="IPR003382">
    <property type="entry name" value="Flavoprotein"/>
</dbReference>
<dbReference type="GO" id="GO:0015941">
    <property type="term" value="P:pantothenate catabolic process"/>
    <property type="evidence" value="ECO:0007669"/>
    <property type="project" value="InterPro"/>
</dbReference>
<dbReference type="AlphaFoldDB" id="A0A6J6TF72"/>
<gene>
    <name evidence="5" type="ORF">UFOPK2844_00057</name>
</gene>
<dbReference type="SUPFAM" id="SSF102645">
    <property type="entry name" value="CoaB-like"/>
    <property type="match status" value="1"/>
</dbReference>
<organism evidence="5">
    <name type="scientific">freshwater metagenome</name>
    <dbReference type="NCBI Taxonomy" id="449393"/>
    <lineage>
        <taxon>unclassified sequences</taxon>
        <taxon>metagenomes</taxon>
        <taxon>ecological metagenomes</taxon>
    </lineage>
</organism>
<accession>A0A6J6TF72</accession>
<sequence>MTLLGRELILGVGGGISAYKSAELLRRLQDIGFGVTVIPTRASLNFVGTATWEALSGRPVTENLWNNVHEVPHIKAARNSNLIVVAPATADLLAKVASGLADDFLTNVLSATVSPVVFVPAMHTEMWSNPATKKNVALLRERGYLVIEPDEGRMTGDDSGVGRYPEVSRIISELSAYAELKSDLLGRKVLVTAGGTREAIDPVRFIGNHSSGKQGYAIAKAARNRGAQVVLISANSNLPNLVGVETISVSSTLQMQDALNSRFSECDLLFMAAAVADARPVSVASEKIKKSGFDNIELQLNPDLLSDLSKKRRASQVLVAFAAETGDADIEAARVKLNSKGADLLFLNDVSHGAIFGSEKTQGKLIDSNGVVLECAEQEKDTLADLLLNQALTKLGWAND</sequence>
<dbReference type="InterPro" id="IPR035929">
    <property type="entry name" value="CoaB-like_sf"/>
</dbReference>
<evidence type="ECO:0000259" key="4">
    <source>
        <dbReference type="Pfam" id="PF04127"/>
    </source>
</evidence>